<evidence type="ECO:0000313" key="3">
    <source>
        <dbReference type="Proteomes" id="UP000635071"/>
    </source>
</evidence>
<gene>
    <name evidence="2" type="ORF">GCM10011529_18850</name>
</gene>
<accession>A0A917E858</accession>
<protein>
    <submittedName>
        <fullName evidence="2">Uncharacterized protein</fullName>
    </submittedName>
</protein>
<dbReference type="Proteomes" id="UP000635071">
    <property type="component" value="Unassembled WGS sequence"/>
</dbReference>
<comment type="caution">
    <text evidence="2">The sequence shown here is derived from an EMBL/GenBank/DDBJ whole genome shotgun (WGS) entry which is preliminary data.</text>
</comment>
<dbReference type="AlphaFoldDB" id="A0A917E858"/>
<sequence length="123" mass="13278">MLAGTTGIATCQNQNIAAAVEASQVSPIATIAELSREKRSRKTENSQGAKAISHGPPTANNHKPAPMHSHRNRSRSGPGRTISICRVASDAMGFPDRAMSPPYRHLDEAVYFWNKAPDRSIVT</sequence>
<reference evidence="2" key="2">
    <citation type="submission" date="2020-09" db="EMBL/GenBank/DDBJ databases">
        <authorList>
            <person name="Sun Q."/>
            <person name="Zhou Y."/>
        </authorList>
    </citation>
    <scope>NUCLEOTIDE SEQUENCE</scope>
    <source>
        <strain evidence="2">CGMCC 1.15519</strain>
    </source>
</reference>
<evidence type="ECO:0000256" key="1">
    <source>
        <dbReference type="SAM" id="MobiDB-lite"/>
    </source>
</evidence>
<reference evidence="2" key="1">
    <citation type="journal article" date="2014" name="Int. J. Syst. Evol. Microbiol.">
        <title>Complete genome sequence of Corynebacterium casei LMG S-19264T (=DSM 44701T), isolated from a smear-ripened cheese.</title>
        <authorList>
            <consortium name="US DOE Joint Genome Institute (JGI-PGF)"/>
            <person name="Walter F."/>
            <person name="Albersmeier A."/>
            <person name="Kalinowski J."/>
            <person name="Ruckert C."/>
        </authorList>
    </citation>
    <scope>NUCLEOTIDE SEQUENCE</scope>
    <source>
        <strain evidence="2">CGMCC 1.15519</strain>
    </source>
</reference>
<proteinExistence type="predicted"/>
<dbReference type="EMBL" id="BMJM01000005">
    <property type="protein sequence ID" value="GGE12700.1"/>
    <property type="molecule type" value="Genomic_DNA"/>
</dbReference>
<feature type="region of interest" description="Disordered" evidence="1">
    <location>
        <begin position="33"/>
        <end position="82"/>
    </location>
</feature>
<name>A0A917E858_9SPHN</name>
<evidence type="ECO:0000313" key="2">
    <source>
        <dbReference type="EMBL" id="GGE12700.1"/>
    </source>
</evidence>
<organism evidence="2 3">
    <name type="scientific">Sandarakinorhabdus glacialis</name>
    <dbReference type="NCBI Taxonomy" id="1614636"/>
    <lineage>
        <taxon>Bacteria</taxon>
        <taxon>Pseudomonadati</taxon>
        <taxon>Pseudomonadota</taxon>
        <taxon>Alphaproteobacteria</taxon>
        <taxon>Sphingomonadales</taxon>
        <taxon>Sphingosinicellaceae</taxon>
        <taxon>Sandarakinorhabdus</taxon>
    </lineage>
</organism>
<keyword evidence="3" id="KW-1185">Reference proteome</keyword>